<keyword evidence="1" id="KW-0812">Transmembrane</keyword>
<dbReference type="EMBL" id="DWWN01000002">
    <property type="protein sequence ID" value="HJC44579.1"/>
    <property type="molecule type" value="Genomic_DNA"/>
</dbReference>
<evidence type="ECO:0000313" key="3">
    <source>
        <dbReference type="Proteomes" id="UP000823906"/>
    </source>
</evidence>
<protein>
    <submittedName>
        <fullName evidence="2">Uncharacterized protein</fullName>
    </submittedName>
</protein>
<gene>
    <name evidence="2" type="ORF">H9703_00315</name>
</gene>
<reference evidence="2" key="2">
    <citation type="submission" date="2021-04" db="EMBL/GenBank/DDBJ databases">
        <authorList>
            <person name="Gilroy R."/>
        </authorList>
    </citation>
    <scope>NUCLEOTIDE SEQUENCE</scope>
    <source>
        <strain evidence="2">ChiSjej5B23-2810</strain>
    </source>
</reference>
<reference evidence="2" key="1">
    <citation type="journal article" date="2021" name="PeerJ">
        <title>Extensive microbial diversity within the chicken gut microbiome revealed by metagenomics and culture.</title>
        <authorList>
            <person name="Gilroy R."/>
            <person name="Ravi A."/>
            <person name="Getino M."/>
            <person name="Pursley I."/>
            <person name="Horton D.L."/>
            <person name="Alikhan N.F."/>
            <person name="Baker D."/>
            <person name="Gharbi K."/>
            <person name="Hall N."/>
            <person name="Watson M."/>
            <person name="Adriaenssens E.M."/>
            <person name="Foster-Nyarko E."/>
            <person name="Jarju S."/>
            <person name="Secka A."/>
            <person name="Antonio M."/>
            <person name="Oren A."/>
            <person name="Chaudhuri R.R."/>
            <person name="La Ragione R."/>
            <person name="Hildebrand F."/>
            <person name="Pallen M.J."/>
        </authorList>
    </citation>
    <scope>NUCLEOTIDE SEQUENCE</scope>
    <source>
        <strain evidence="2">ChiSjej5B23-2810</strain>
    </source>
</reference>
<proteinExistence type="predicted"/>
<sequence>MRLVYLCAVDPPPPKSDWPNVLEFFKAIPEYLHPRIGKLNTPHIVYFADRIGSNWLPEFHDFAIVFLSETFLTNDKALSCLSRAKTAFPSLVGIDLYNNLSAEMIEKAKQYCKRIFSPDEGKEFLLTTFPEIAASYDLETKELTESIETEGYKYLDETIDNLNQREKTNRRISYVCYILSFIVIFALLVFVFWRLCLFTSVEVNFDIQKIIILCVEIIVLSALDISICRFLFLLGKSFMVEAIRCADRAHAIGLGRLYLKLFKGKFKWEELRDVLQSWNIDNGSAFINLDAKDIEGVSLDKVTSIIKKNG</sequence>
<keyword evidence="1" id="KW-1133">Transmembrane helix</keyword>
<comment type="caution">
    <text evidence="2">The sequence shown here is derived from an EMBL/GenBank/DDBJ whole genome shotgun (WGS) entry which is preliminary data.</text>
</comment>
<keyword evidence="1" id="KW-0472">Membrane</keyword>
<dbReference type="Proteomes" id="UP000823906">
    <property type="component" value="Unassembled WGS sequence"/>
</dbReference>
<organism evidence="2 3">
    <name type="scientific">Candidatus Faecalibacterium faecigallinarum</name>
    <dbReference type="NCBI Taxonomy" id="2838577"/>
    <lineage>
        <taxon>Bacteria</taxon>
        <taxon>Bacillati</taxon>
        <taxon>Bacillota</taxon>
        <taxon>Clostridia</taxon>
        <taxon>Eubacteriales</taxon>
        <taxon>Oscillospiraceae</taxon>
        <taxon>Faecalibacterium</taxon>
    </lineage>
</organism>
<dbReference type="AlphaFoldDB" id="A0A9D2T3T0"/>
<name>A0A9D2T3T0_9FIRM</name>
<evidence type="ECO:0000256" key="1">
    <source>
        <dbReference type="SAM" id="Phobius"/>
    </source>
</evidence>
<feature type="transmembrane region" description="Helical" evidence="1">
    <location>
        <begin position="210"/>
        <end position="234"/>
    </location>
</feature>
<evidence type="ECO:0000313" key="2">
    <source>
        <dbReference type="EMBL" id="HJC44579.1"/>
    </source>
</evidence>
<accession>A0A9D2T3T0</accession>
<feature type="transmembrane region" description="Helical" evidence="1">
    <location>
        <begin position="174"/>
        <end position="195"/>
    </location>
</feature>